<proteinExistence type="predicted"/>
<name>A0A0J9S8H3_PLAVI</name>
<evidence type="ECO:0000256" key="1">
    <source>
        <dbReference type="SAM" id="Phobius"/>
    </source>
</evidence>
<evidence type="ECO:0000313" key="3">
    <source>
        <dbReference type="Proteomes" id="UP000053562"/>
    </source>
</evidence>
<evidence type="ECO:0008006" key="4">
    <source>
        <dbReference type="Google" id="ProtNLM"/>
    </source>
</evidence>
<protein>
    <recommendedName>
        <fullName evidence="4">Variable surface protein Vir12</fullName>
    </recommendedName>
</protein>
<dbReference type="InterPro" id="IPR008780">
    <property type="entry name" value="Plasmodium_Vir"/>
</dbReference>
<keyword evidence="1" id="KW-1133">Transmembrane helix</keyword>
<sequence>MVDFSYTELEAVTKTLPSHGFYESFDKDADDSKYSSKCDELNTNNIGIKNLCLKFLRNLEDLSKKKNDAETYANNHRYLTFWIYDKLYNMFGSSGYIHGKHFTEVLHIGNDYYKSLSKQLYLNDYEYDFNRIREMKYLHDYFKRYEEIINCKKSPEVECNKYNRYVSYIKEVYDKHYRDCCFLYNCIDEYFECSSKYNPTTVLSVLRGNVDTSHDGKENDQIVKDGEQSNIDISSLRAKMNIAYLKCFSSYNEKVNTGETPSKFAHCIYVDPKHAVPSKNEVVVYTRNGKKLNPEVPIKVVWTLRDVLTNQNETSQDTGKVIPDNVAAENNVDVASMSDIPVLWGGGTNLLKDKKFRTSVATALAVFAMILFHLYYKVNRNFNLGA</sequence>
<evidence type="ECO:0000313" key="2">
    <source>
        <dbReference type="EMBL" id="KMZ79014.1"/>
    </source>
</evidence>
<dbReference type="Pfam" id="PF05795">
    <property type="entry name" value="Plasmodium_Vir"/>
    <property type="match status" value="1"/>
</dbReference>
<accession>A0A0J9S8H3</accession>
<keyword evidence="1" id="KW-0472">Membrane</keyword>
<organism evidence="2 3">
    <name type="scientific">Plasmodium vivax India VII</name>
    <dbReference type="NCBI Taxonomy" id="1077284"/>
    <lineage>
        <taxon>Eukaryota</taxon>
        <taxon>Sar</taxon>
        <taxon>Alveolata</taxon>
        <taxon>Apicomplexa</taxon>
        <taxon>Aconoidasida</taxon>
        <taxon>Haemosporida</taxon>
        <taxon>Plasmodiidae</taxon>
        <taxon>Plasmodium</taxon>
        <taxon>Plasmodium (Plasmodium)</taxon>
    </lineage>
</organism>
<gene>
    <name evidence="2" type="ORF">PVIIG_00406</name>
</gene>
<dbReference type="Proteomes" id="UP000053562">
    <property type="component" value="Unassembled WGS sequence"/>
</dbReference>
<keyword evidence="1" id="KW-0812">Transmembrane</keyword>
<feature type="transmembrane region" description="Helical" evidence="1">
    <location>
        <begin position="358"/>
        <end position="376"/>
    </location>
</feature>
<reference evidence="2 3" key="1">
    <citation type="submission" date="2011-08" db="EMBL/GenBank/DDBJ databases">
        <title>The Genome Sequence of Plasmodium vivax India VII.</title>
        <authorList>
            <consortium name="The Broad Institute Genome Sequencing Platform"/>
            <consortium name="The Broad Institute Genome Sequencing Center for Infectious Disease"/>
            <person name="Neafsey D."/>
            <person name="Carlton J."/>
            <person name="Barnwell J."/>
            <person name="Collins W."/>
            <person name="Escalante A."/>
            <person name="Mullikin J."/>
            <person name="Saul A."/>
            <person name="Guigo R."/>
            <person name="Camara F."/>
            <person name="Young S.K."/>
            <person name="Zeng Q."/>
            <person name="Gargeya S."/>
            <person name="Fitzgerald M."/>
            <person name="Haas B."/>
            <person name="Abouelleil A."/>
            <person name="Alvarado L."/>
            <person name="Arachchi H.M."/>
            <person name="Berlin A."/>
            <person name="Brown A."/>
            <person name="Chapman S.B."/>
            <person name="Chen Z."/>
            <person name="Dunbar C."/>
            <person name="Freedman E."/>
            <person name="Gearin G."/>
            <person name="Gellesch M."/>
            <person name="Goldberg J."/>
            <person name="Griggs A."/>
            <person name="Gujja S."/>
            <person name="Heiman D."/>
            <person name="Howarth C."/>
            <person name="Larson L."/>
            <person name="Lui A."/>
            <person name="MacDonald P.J.P."/>
            <person name="Montmayeur A."/>
            <person name="Murphy C."/>
            <person name="Neiman D."/>
            <person name="Pearson M."/>
            <person name="Priest M."/>
            <person name="Roberts A."/>
            <person name="Saif S."/>
            <person name="Shea T."/>
            <person name="Shenoy N."/>
            <person name="Sisk P."/>
            <person name="Stolte C."/>
            <person name="Sykes S."/>
            <person name="Wortman J."/>
            <person name="Nusbaum C."/>
            <person name="Birren B."/>
        </authorList>
    </citation>
    <scope>NUCLEOTIDE SEQUENCE [LARGE SCALE GENOMIC DNA]</scope>
    <source>
        <strain evidence="2 3">India VII</strain>
    </source>
</reference>
<dbReference type="AlphaFoldDB" id="A0A0J9S8H3"/>
<dbReference type="EMBL" id="KQ234361">
    <property type="protein sequence ID" value="KMZ79014.1"/>
    <property type="molecule type" value="Genomic_DNA"/>
</dbReference>